<organism evidence="4 5">
    <name type="scientific">Lysinibacillus louembei</name>
    <dbReference type="NCBI Taxonomy" id="1470088"/>
    <lineage>
        <taxon>Bacteria</taxon>
        <taxon>Bacillati</taxon>
        <taxon>Bacillota</taxon>
        <taxon>Bacilli</taxon>
        <taxon>Bacillales</taxon>
        <taxon>Bacillaceae</taxon>
        <taxon>Lysinibacillus</taxon>
    </lineage>
</organism>
<dbReference type="PROSITE" id="PS50110">
    <property type="entry name" value="RESPONSE_REGULATORY"/>
    <property type="match status" value="2"/>
</dbReference>
<feature type="domain" description="Response regulatory" evidence="2">
    <location>
        <begin position="414"/>
        <end position="538"/>
    </location>
</feature>
<dbReference type="CDD" id="cd01949">
    <property type="entry name" value="GGDEF"/>
    <property type="match status" value="1"/>
</dbReference>
<dbReference type="Pfam" id="PF00990">
    <property type="entry name" value="GGDEF"/>
    <property type="match status" value="1"/>
</dbReference>
<proteinExistence type="predicted"/>
<dbReference type="InterPro" id="IPR043128">
    <property type="entry name" value="Rev_trsase/Diguanyl_cyclase"/>
</dbReference>
<protein>
    <submittedName>
        <fullName evidence="4">Diguanylate cyclase</fullName>
        <ecNumber evidence="4">2.7.7.65</ecNumber>
    </submittedName>
</protein>
<gene>
    <name evidence="4" type="ORF">R6U77_10470</name>
</gene>
<accession>A0ABZ0RTG8</accession>
<evidence type="ECO:0000313" key="4">
    <source>
        <dbReference type="EMBL" id="WPK10356.1"/>
    </source>
</evidence>
<evidence type="ECO:0000259" key="3">
    <source>
        <dbReference type="PROSITE" id="PS50887"/>
    </source>
</evidence>
<dbReference type="Pfam" id="PF00072">
    <property type="entry name" value="Response_reg"/>
    <property type="match status" value="2"/>
</dbReference>
<feature type="domain" description="Response regulatory" evidence="2">
    <location>
        <begin position="114"/>
        <end position="229"/>
    </location>
</feature>
<dbReference type="PANTHER" id="PTHR45138:SF9">
    <property type="entry name" value="DIGUANYLATE CYCLASE DGCM-RELATED"/>
    <property type="match status" value="1"/>
</dbReference>
<evidence type="ECO:0000256" key="1">
    <source>
        <dbReference type="PROSITE-ProRule" id="PRU00169"/>
    </source>
</evidence>
<dbReference type="SMART" id="SM00267">
    <property type="entry name" value="GGDEF"/>
    <property type="match status" value="1"/>
</dbReference>
<dbReference type="Gene3D" id="3.30.70.270">
    <property type="match status" value="1"/>
</dbReference>
<dbReference type="Gene3D" id="3.40.50.2300">
    <property type="match status" value="2"/>
</dbReference>
<feature type="modified residue" description="4-aspartylphosphate" evidence="1">
    <location>
        <position position="471"/>
    </location>
</feature>
<dbReference type="Proteomes" id="UP001322664">
    <property type="component" value="Chromosome"/>
</dbReference>
<name>A0ABZ0RTG8_9BACI</name>
<dbReference type="InterPro" id="IPR050469">
    <property type="entry name" value="Diguanylate_Cyclase"/>
</dbReference>
<dbReference type="InterPro" id="IPR000160">
    <property type="entry name" value="GGDEF_dom"/>
</dbReference>
<dbReference type="InterPro" id="IPR001789">
    <property type="entry name" value="Sig_transdc_resp-reg_receiver"/>
</dbReference>
<dbReference type="GO" id="GO:0052621">
    <property type="term" value="F:diguanylate cyclase activity"/>
    <property type="evidence" value="ECO:0007669"/>
    <property type="project" value="UniProtKB-EC"/>
</dbReference>
<feature type="modified residue" description="4-aspartylphosphate" evidence="1">
    <location>
        <position position="163"/>
    </location>
</feature>
<dbReference type="PROSITE" id="PS50887">
    <property type="entry name" value="GGDEF"/>
    <property type="match status" value="1"/>
</dbReference>
<dbReference type="NCBIfam" id="TIGR00254">
    <property type="entry name" value="GGDEF"/>
    <property type="match status" value="1"/>
</dbReference>
<dbReference type="InterPro" id="IPR029787">
    <property type="entry name" value="Nucleotide_cyclase"/>
</dbReference>
<keyword evidence="1" id="KW-0597">Phosphoprotein</keyword>
<sequence length="542" mass="62713">MGAEKYQQMMYKRMQTNFLRWRERESIKEKEVYAFLHQLKGTAGSIGLHGLSAIATEKLVNLSETSELEWLKEQWTMYLSPLIEALSFYETNHHSGENVEVVQSLVKSDMSKEFILIIDDDMVFIAYLKSALEKKGFSVIVAHNGKRGIELIYEVQPALVFLDIALPDIDGFSILNSIKKIKKDRTFIAVMSSYHNKENRIRAYALGAMDFVSKPIDEDILFAYVTNRLAYRKELEYAIVIDELTQVYNRKHFEGKLKILIERYKKIGEMFTVAIIDLDFFKKVNDTYGHLIGDEVLKGFAVLVKELKREQDILCRYGGEEFVLLMPNTEVDEAYLLVEKIRQAMEQKAFIANDTMFHVTFSSGLMGVNEHYMHSKKLLEAADRALYAAKTTGRNRAVCFDLSIEYMKKQKQIKVIVIDDVYIIRDMLTKHFEELAQHDEAIAEVAAFNDGFTFLYSGWYDENYKYIILLDWMLPNISGIEVLKKIRANYSSKEVIVSMLTGQTGEKYVLEAFQNGADDYIRKPFQIADVSSRILRLAERIF</sequence>
<dbReference type="EMBL" id="CP137624">
    <property type="protein sequence ID" value="WPK10356.1"/>
    <property type="molecule type" value="Genomic_DNA"/>
</dbReference>
<keyword evidence="4" id="KW-0808">Transferase</keyword>
<evidence type="ECO:0000259" key="2">
    <source>
        <dbReference type="PROSITE" id="PS50110"/>
    </source>
</evidence>
<keyword evidence="4" id="KW-0548">Nucleotidyltransferase</keyword>
<dbReference type="SUPFAM" id="SSF55073">
    <property type="entry name" value="Nucleotide cyclase"/>
    <property type="match status" value="1"/>
</dbReference>
<evidence type="ECO:0000313" key="5">
    <source>
        <dbReference type="Proteomes" id="UP001322664"/>
    </source>
</evidence>
<dbReference type="EC" id="2.7.7.65" evidence="4"/>
<dbReference type="InterPro" id="IPR011006">
    <property type="entry name" value="CheY-like_superfamily"/>
</dbReference>
<reference evidence="4 5" key="1">
    <citation type="submission" date="2023-09" db="EMBL/GenBank/DDBJ databases">
        <authorList>
            <person name="Page C.A."/>
            <person name="Perez-Diaz I.M."/>
        </authorList>
    </citation>
    <scope>NUCLEOTIDE SEQUENCE [LARGE SCALE GENOMIC DNA]</scope>
    <source>
        <strain evidence="4 5">Ll15</strain>
    </source>
</reference>
<keyword evidence="5" id="KW-1185">Reference proteome</keyword>
<dbReference type="PANTHER" id="PTHR45138">
    <property type="entry name" value="REGULATORY COMPONENTS OF SENSORY TRANSDUCTION SYSTEM"/>
    <property type="match status" value="1"/>
</dbReference>
<feature type="domain" description="GGDEF" evidence="3">
    <location>
        <begin position="269"/>
        <end position="402"/>
    </location>
</feature>
<dbReference type="SUPFAM" id="SSF52172">
    <property type="entry name" value="CheY-like"/>
    <property type="match status" value="2"/>
</dbReference>
<dbReference type="SMART" id="SM00448">
    <property type="entry name" value="REC"/>
    <property type="match status" value="2"/>
</dbReference>
<dbReference type="RefSeq" id="WP_319835624.1">
    <property type="nucleotide sequence ID" value="NZ_CP137624.1"/>
</dbReference>
<dbReference type="CDD" id="cd00156">
    <property type="entry name" value="REC"/>
    <property type="match status" value="1"/>
</dbReference>